<reference evidence="6 7" key="1">
    <citation type="submission" date="2024-11" db="EMBL/GenBank/DDBJ databases">
        <title>A near-complete genome assembly of Cinchona calisaya.</title>
        <authorList>
            <person name="Lian D.C."/>
            <person name="Zhao X.W."/>
            <person name="Wei L."/>
        </authorList>
    </citation>
    <scope>NUCLEOTIDE SEQUENCE [LARGE SCALE GENOMIC DNA]</scope>
    <source>
        <tissue evidence="6">Nenye</tissue>
    </source>
</reference>
<sequence length="75" mass="7561">MSCCGGKCNCGSGCSCGSGCGKMYPDVEKVTTVTIIEGVAPKMTYSDESAEKSIGTEGGHACKCGSNCKCDPCTC</sequence>
<keyword evidence="7" id="KW-1185">Reference proteome</keyword>
<evidence type="ECO:0000313" key="6">
    <source>
        <dbReference type="EMBL" id="KAL3537338.1"/>
    </source>
</evidence>
<dbReference type="Proteomes" id="UP001630127">
    <property type="component" value="Unassembled WGS sequence"/>
</dbReference>
<evidence type="ECO:0000256" key="5">
    <source>
        <dbReference type="RuleBase" id="RU369052"/>
    </source>
</evidence>
<name>A0ABD3B1H1_9GENT</name>
<keyword evidence="4 5" id="KW-0480">Metal-thiolate cluster</keyword>
<comment type="similarity">
    <text evidence="2 5">Belongs to the metallothionein superfamily. Type 15 family.</text>
</comment>
<comment type="caution">
    <text evidence="6">The sequence shown here is derived from an EMBL/GenBank/DDBJ whole genome shotgun (WGS) entry which is preliminary data.</text>
</comment>
<proteinExistence type="inferred from homology"/>
<evidence type="ECO:0000256" key="2">
    <source>
        <dbReference type="ARBA" id="ARBA00005802"/>
    </source>
</evidence>
<dbReference type="PANTHER" id="PTHR33543">
    <property type="entry name" value="METALLOTHIONEIN-LIKE PROTEIN 2A"/>
    <property type="match status" value="1"/>
</dbReference>
<protein>
    <recommendedName>
        <fullName evidence="5">Metallothionein-like protein</fullName>
    </recommendedName>
</protein>
<gene>
    <name evidence="6" type="ORF">ACH5RR_000704</name>
</gene>
<accession>A0ABD3B1H1</accession>
<keyword evidence="3 5" id="KW-0479">Metal-binding</keyword>
<dbReference type="GO" id="GO:0046872">
    <property type="term" value="F:metal ion binding"/>
    <property type="evidence" value="ECO:0007669"/>
    <property type="project" value="UniProtKB-UniRule"/>
</dbReference>
<dbReference type="PANTHER" id="PTHR33543:SF37">
    <property type="entry name" value="METALLOTHIONEIN-LIKE PROTEIN 4B"/>
    <property type="match status" value="1"/>
</dbReference>
<evidence type="ECO:0000256" key="3">
    <source>
        <dbReference type="ARBA" id="ARBA00022723"/>
    </source>
</evidence>
<evidence type="ECO:0000256" key="4">
    <source>
        <dbReference type="ARBA" id="ARBA00022851"/>
    </source>
</evidence>
<evidence type="ECO:0000256" key="1">
    <source>
        <dbReference type="ARBA" id="ARBA00002568"/>
    </source>
</evidence>
<comment type="function">
    <text evidence="1 5">Metallothioneins have a high content of cysteine residues that bind various heavy metals.</text>
</comment>
<dbReference type="AlphaFoldDB" id="A0ABD3B1H1"/>
<dbReference type="EMBL" id="JBJUIK010000001">
    <property type="protein sequence ID" value="KAL3537338.1"/>
    <property type="molecule type" value="Genomic_DNA"/>
</dbReference>
<dbReference type="Pfam" id="PF01439">
    <property type="entry name" value="Metallothio_2"/>
    <property type="match status" value="1"/>
</dbReference>
<dbReference type="InterPro" id="IPR000347">
    <property type="entry name" value="Metalthion_15p"/>
</dbReference>
<organism evidence="6 7">
    <name type="scientific">Cinchona calisaya</name>
    <dbReference type="NCBI Taxonomy" id="153742"/>
    <lineage>
        <taxon>Eukaryota</taxon>
        <taxon>Viridiplantae</taxon>
        <taxon>Streptophyta</taxon>
        <taxon>Embryophyta</taxon>
        <taxon>Tracheophyta</taxon>
        <taxon>Spermatophyta</taxon>
        <taxon>Magnoliopsida</taxon>
        <taxon>eudicotyledons</taxon>
        <taxon>Gunneridae</taxon>
        <taxon>Pentapetalae</taxon>
        <taxon>asterids</taxon>
        <taxon>lamiids</taxon>
        <taxon>Gentianales</taxon>
        <taxon>Rubiaceae</taxon>
        <taxon>Cinchonoideae</taxon>
        <taxon>Cinchoneae</taxon>
        <taxon>Cinchona</taxon>
    </lineage>
</organism>
<evidence type="ECO:0000313" key="7">
    <source>
        <dbReference type="Proteomes" id="UP001630127"/>
    </source>
</evidence>